<feature type="region of interest" description="Disordered" evidence="1">
    <location>
        <begin position="286"/>
        <end position="305"/>
    </location>
</feature>
<organism evidence="2 3">
    <name type="scientific">Lacipirellula parvula</name>
    <dbReference type="NCBI Taxonomy" id="2650471"/>
    <lineage>
        <taxon>Bacteria</taxon>
        <taxon>Pseudomonadati</taxon>
        <taxon>Planctomycetota</taxon>
        <taxon>Planctomycetia</taxon>
        <taxon>Pirellulales</taxon>
        <taxon>Lacipirellulaceae</taxon>
        <taxon>Lacipirellula</taxon>
    </lineage>
</organism>
<proteinExistence type="predicted"/>
<dbReference type="KEGG" id="lpav:PLANPX_2677"/>
<evidence type="ECO:0000313" key="2">
    <source>
        <dbReference type="EMBL" id="BBO33065.1"/>
    </source>
</evidence>
<evidence type="ECO:0000313" key="3">
    <source>
        <dbReference type="Proteomes" id="UP000326837"/>
    </source>
</evidence>
<accession>A0A5K7X9K8</accession>
<dbReference type="EMBL" id="AP021861">
    <property type="protein sequence ID" value="BBO33065.1"/>
    <property type="molecule type" value="Genomic_DNA"/>
</dbReference>
<dbReference type="Proteomes" id="UP000326837">
    <property type="component" value="Chromosome"/>
</dbReference>
<reference evidence="3" key="1">
    <citation type="submission" date="2019-10" db="EMBL/GenBank/DDBJ databases">
        <title>Lacipirellula parvula gen. nov., sp. nov., representing a lineage of planctomycetes widespread in freshwater anoxic habitats, and description of the family Lacipirellulaceae.</title>
        <authorList>
            <person name="Dedysh S.N."/>
            <person name="Kulichevskaya I.S."/>
            <person name="Beletsky A.V."/>
            <person name="Rakitin A.L."/>
            <person name="Mardanov A.V."/>
            <person name="Ivanova A.A."/>
            <person name="Saltykova V.X."/>
            <person name="Rijpstra W.I.C."/>
            <person name="Sinninghe Damste J.S."/>
            <person name="Ravin N.V."/>
        </authorList>
    </citation>
    <scope>NUCLEOTIDE SEQUENCE [LARGE SCALE GENOMIC DNA]</scope>
    <source>
        <strain evidence="3">PX69</strain>
    </source>
</reference>
<gene>
    <name evidence="2" type="ORF">PLANPX_2677</name>
</gene>
<protein>
    <submittedName>
        <fullName evidence="2">Uncharacterized protein</fullName>
    </submittedName>
</protein>
<evidence type="ECO:0000256" key="1">
    <source>
        <dbReference type="SAM" id="MobiDB-lite"/>
    </source>
</evidence>
<name>A0A5K7X9K8_9BACT</name>
<sequence>MRLNVARWLGRPLRSGDPSCNTRTFKELGARQLALPVRSKRLPSWMTIMPPILQFLVRCDSKTPAILPLFNSQSNNPIRYNGFPSNPLFPRSLPMKPLYLLAVGVVVGWAASGVDWNREAVGQESSPPAAAERPIRRGEGVLRGRLMRQTEAAAPALAPANDAPAFTPNDGATAVADAPKPEASPSMSNFITVPRQEVDSEGRTITVYEQHHAREAGRPSTSANPVGRFQVSAYGSPNGTGCYVVDSTTGQTWLIRNGQPPEVVTKALLGVASAPAVVAPTPVLFPPTAAPPQVQYGEPTPQNAN</sequence>
<keyword evidence="3" id="KW-1185">Reference proteome</keyword>
<feature type="region of interest" description="Disordered" evidence="1">
    <location>
        <begin position="160"/>
        <end position="188"/>
    </location>
</feature>
<dbReference type="AlphaFoldDB" id="A0A5K7X9K8"/>